<dbReference type="EMBL" id="JBHTCO010000037">
    <property type="protein sequence ID" value="MFC7394691.1"/>
    <property type="molecule type" value="Genomic_DNA"/>
</dbReference>
<name>A0ABW2PZ71_9BACL</name>
<evidence type="ECO:0008006" key="3">
    <source>
        <dbReference type="Google" id="ProtNLM"/>
    </source>
</evidence>
<gene>
    <name evidence="1" type="ORF">ACFQRG_17345</name>
</gene>
<dbReference type="RefSeq" id="WP_380968405.1">
    <property type="nucleotide sequence ID" value="NZ_JBHTCO010000037.1"/>
</dbReference>
<organism evidence="1 2">
    <name type="scientific">Scopulibacillus cellulosilyticus</name>
    <dbReference type="NCBI Taxonomy" id="2665665"/>
    <lineage>
        <taxon>Bacteria</taxon>
        <taxon>Bacillati</taxon>
        <taxon>Bacillota</taxon>
        <taxon>Bacilli</taxon>
        <taxon>Bacillales</taxon>
        <taxon>Sporolactobacillaceae</taxon>
        <taxon>Scopulibacillus</taxon>
    </lineage>
</organism>
<keyword evidence="2" id="KW-1185">Reference proteome</keyword>
<dbReference type="Gene3D" id="3.40.50.1110">
    <property type="entry name" value="SGNH hydrolase"/>
    <property type="match status" value="1"/>
</dbReference>
<evidence type="ECO:0000313" key="2">
    <source>
        <dbReference type="Proteomes" id="UP001596505"/>
    </source>
</evidence>
<dbReference type="InterPro" id="IPR036514">
    <property type="entry name" value="SGNH_hydro_sf"/>
</dbReference>
<dbReference type="Proteomes" id="UP001596505">
    <property type="component" value="Unassembled WGS sequence"/>
</dbReference>
<dbReference type="SUPFAM" id="SSF52266">
    <property type="entry name" value="SGNH hydrolase"/>
    <property type="match status" value="1"/>
</dbReference>
<protein>
    <recommendedName>
        <fullName evidence="3">GDSL-like lipase/acylhydrolase family protein</fullName>
    </recommendedName>
</protein>
<accession>A0ABW2PZ71</accession>
<comment type="caution">
    <text evidence="1">The sequence shown here is derived from an EMBL/GenBank/DDBJ whole genome shotgun (WGS) entry which is preliminary data.</text>
</comment>
<evidence type="ECO:0000313" key="1">
    <source>
        <dbReference type="EMBL" id="MFC7394691.1"/>
    </source>
</evidence>
<reference evidence="2" key="1">
    <citation type="journal article" date="2019" name="Int. J. Syst. Evol. Microbiol.">
        <title>The Global Catalogue of Microorganisms (GCM) 10K type strain sequencing project: providing services to taxonomists for standard genome sequencing and annotation.</title>
        <authorList>
            <consortium name="The Broad Institute Genomics Platform"/>
            <consortium name="The Broad Institute Genome Sequencing Center for Infectious Disease"/>
            <person name="Wu L."/>
            <person name="Ma J."/>
        </authorList>
    </citation>
    <scope>NUCLEOTIDE SEQUENCE [LARGE SCALE GENOMIC DNA]</scope>
    <source>
        <strain evidence="2">CGMCC 1.16305</strain>
    </source>
</reference>
<sequence length="263" mass="30019">MKKFGIICVILICIFTIGAGRVYWQHKINKTAAEAKGSLSDSKQISSNRTYTHNSSKKSIKSLTSHLPKVLKEKINKFHDGDKPIQIVITGDKSILKVGERLQSLLDEAYGKEVFEVSALNFHNENSHDIYHNDGAEKIIKQRPDAVIYTPPVIEDDEQVTTSDTEDIMMFMKQDIEKALPKTAYMTEPPNRVTSKPYINDRLKEIKAYANKNDLTYLNYLKRWPQSNHKLDNLLDASGLKPNHKGLDMWADYLGDYFTGQKL</sequence>
<proteinExistence type="predicted"/>